<dbReference type="Proteomes" id="UP000182498">
    <property type="component" value="Unassembled WGS sequence"/>
</dbReference>
<feature type="compositionally biased region" description="Gly residues" evidence="1">
    <location>
        <begin position="1"/>
        <end position="13"/>
    </location>
</feature>
<dbReference type="AlphaFoldDB" id="A0A0X2NP54"/>
<accession>A0A0X2NP54</accession>
<evidence type="ECO:0000313" key="2">
    <source>
        <dbReference type="EMBL" id="CUU66629.1"/>
    </source>
</evidence>
<dbReference type="EMBL" id="FAUH01000013">
    <property type="protein sequence ID" value="CUU66629.1"/>
    <property type="molecule type" value="Genomic_DNA"/>
</dbReference>
<protein>
    <submittedName>
        <fullName evidence="2">Uncharacterized protein</fullName>
    </submittedName>
</protein>
<evidence type="ECO:0000313" key="3">
    <source>
        <dbReference type="Proteomes" id="UP000182498"/>
    </source>
</evidence>
<evidence type="ECO:0000256" key="1">
    <source>
        <dbReference type="SAM" id="MobiDB-lite"/>
    </source>
</evidence>
<reference evidence="3" key="1">
    <citation type="submission" date="2015-11" db="EMBL/GenBank/DDBJ databases">
        <authorList>
            <person name="Dugat-Bony E."/>
        </authorList>
    </citation>
    <scope>NUCLEOTIDE SEQUENCE [LARGE SCALE GENOMIC DNA]</scope>
    <source>
        <strain evidence="3">Mu292</strain>
    </source>
</reference>
<feature type="region of interest" description="Disordered" evidence="1">
    <location>
        <begin position="1"/>
        <end position="44"/>
    </location>
</feature>
<name>A0A0X2NP54_9CORY</name>
<gene>
    <name evidence="2" type="ORF">CVAR292_01976</name>
</gene>
<proteinExistence type="predicted"/>
<keyword evidence="3" id="KW-1185">Reference proteome</keyword>
<sequence>MFGRRNTGGNGDNGDGKDRLKDRMRRNIAKANDGKPAGERGSMAQTAVVGGTDPEAHYEAARHIEAPVNEFMGRLIAQELPILDSTSRSIVNAALREHKEAGKPQITCVAELPEEIREIMGL</sequence>
<dbReference type="RefSeq" id="WP_073884331.1">
    <property type="nucleotide sequence ID" value="NZ_FAUH01000013.1"/>
</dbReference>
<dbReference type="OrthoDB" id="4409132at2"/>
<organism evidence="2 3">
    <name type="scientific">Corynebacterium variabile</name>
    <dbReference type="NCBI Taxonomy" id="1727"/>
    <lineage>
        <taxon>Bacteria</taxon>
        <taxon>Bacillati</taxon>
        <taxon>Actinomycetota</taxon>
        <taxon>Actinomycetes</taxon>
        <taxon>Mycobacteriales</taxon>
        <taxon>Corynebacteriaceae</taxon>
        <taxon>Corynebacterium</taxon>
    </lineage>
</organism>